<dbReference type="Pfam" id="PF04082">
    <property type="entry name" value="Fungal_trans"/>
    <property type="match status" value="1"/>
</dbReference>
<proteinExistence type="predicted"/>
<dbReference type="EMBL" id="LFJN01000034">
    <property type="protein sequence ID" value="KPI36027.1"/>
    <property type="molecule type" value="Genomic_DNA"/>
</dbReference>
<evidence type="ECO:0000256" key="2">
    <source>
        <dbReference type="ARBA" id="ARBA00022723"/>
    </source>
</evidence>
<evidence type="ECO:0000256" key="4">
    <source>
        <dbReference type="ARBA" id="ARBA00022771"/>
    </source>
</evidence>
<dbReference type="PANTHER" id="PTHR40626">
    <property type="entry name" value="MIP31509P"/>
    <property type="match status" value="1"/>
</dbReference>
<evidence type="ECO:0000256" key="6">
    <source>
        <dbReference type="ARBA" id="ARBA00023242"/>
    </source>
</evidence>
<comment type="caution">
    <text evidence="8">The sequence shown here is derived from an EMBL/GenBank/DDBJ whole genome shotgun (WGS) entry which is preliminary data.</text>
</comment>
<dbReference type="AlphaFoldDB" id="A0A0N1HIQ2"/>
<keyword evidence="6" id="KW-0539">Nucleus</keyword>
<dbReference type="InterPro" id="IPR007219">
    <property type="entry name" value="XnlR_reg_dom"/>
</dbReference>
<keyword evidence="4" id="KW-0863">Zinc-finger</keyword>
<dbReference type="GO" id="GO:0000978">
    <property type="term" value="F:RNA polymerase II cis-regulatory region sequence-specific DNA binding"/>
    <property type="evidence" value="ECO:0007669"/>
    <property type="project" value="InterPro"/>
</dbReference>
<evidence type="ECO:0000313" key="8">
    <source>
        <dbReference type="EMBL" id="KPI36027.1"/>
    </source>
</evidence>
<keyword evidence="9" id="KW-1185">Reference proteome</keyword>
<organism evidence="8 9">
    <name type="scientific">Cyphellophora attinorum</name>
    <dbReference type="NCBI Taxonomy" id="1664694"/>
    <lineage>
        <taxon>Eukaryota</taxon>
        <taxon>Fungi</taxon>
        <taxon>Dikarya</taxon>
        <taxon>Ascomycota</taxon>
        <taxon>Pezizomycotina</taxon>
        <taxon>Eurotiomycetes</taxon>
        <taxon>Chaetothyriomycetidae</taxon>
        <taxon>Chaetothyriales</taxon>
        <taxon>Cyphellophoraceae</taxon>
        <taxon>Cyphellophora</taxon>
    </lineage>
</organism>
<evidence type="ECO:0000259" key="7">
    <source>
        <dbReference type="Pfam" id="PF04082"/>
    </source>
</evidence>
<evidence type="ECO:0000313" key="9">
    <source>
        <dbReference type="Proteomes" id="UP000038010"/>
    </source>
</evidence>
<evidence type="ECO:0000256" key="5">
    <source>
        <dbReference type="ARBA" id="ARBA00022833"/>
    </source>
</evidence>
<protein>
    <recommendedName>
        <fullName evidence="7">Xylanolytic transcriptional activator regulatory domain-containing protein</fullName>
    </recommendedName>
</protein>
<accession>A0A0N1HIQ2</accession>
<dbReference type="GeneID" id="28733435"/>
<dbReference type="PROSITE" id="PS51257">
    <property type="entry name" value="PROKAR_LIPOPROTEIN"/>
    <property type="match status" value="1"/>
</dbReference>
<keyword evidence="2" id="KW-0479">Metal-binding</keyword>
<gene>
    <name evidence="8" type="ORF">AB675_1651</name>
</gene>
<dbReference type="InterPro" id="IPR051059">
    <property type="entry name" value="VerF-like"/>
</dbReference>
<dbReference type="VEuPathDB" id="FungiDB:AB675_1651"/>
<name>A0A0N1HIQ2_9EURO</name>
<keyword evidence="3" id="KW-0677">Repeat</keyword>
<dbReference type="GO" id="GO:0008270">
    <property type="term" value="F:zinc ion binding"/>
    <property type="evidence" value="ECO:0007669"/>
    <property type="project" value="UniProtKB-KW"/>
</dbReference>
<dbReference type="GO" id="GO:0006351">
    <property type="term" value="P:DNA-templated transcription"/>
    <property type="evidence" value="ECO:0007669"/>
    <property type="project" value="InterPro"/>
</dbReference>
<comment type="subcellular location">
    <subcellularLocation>
        <location evidence="1">Nucleus</location>
    </subcellularLocation>
</comment>
<dbReference type="Proteomes" id="UP000038010">
    <property type="component" value="Unassembled WGS sequence"/>
</dbReference>
<dbReference type="OrthoDB" id="654211at2759"/>
<dbReference type="GO" id="GO:0005634">
    <property type="term" value="C:nucleus"/>
    <property type="evidence" value="ECO:0007669"/>
    <property type="project" value="UniProtKB-SubCell"/>
</dbReference>
<dbReference type="STRING" id="1664694.A0A0N1HIQ2"/>
<dbReference type="RefSeq" id="XP_017995990.1">
    <property type="nucleotide sequence ID" value="XM_018141555.1"/>
</dbReference>
<dbReference type="GO" id="GO:0000981">
    <property type="term" value="F:DNA-binding transcription factor activity, RNA polymerase II-specific"/>
    <property type="evidence" value="ECO:0007669"/>
    <property type="project" value="InterPro"/>
</dbReference>
<reference evidence="8 9" key="1">
    <citation type="submission" date="2015-06" db="EMBL/GenBank/DDBJ databases">
        <title>Draft genome of the ant-associated black yeast Phialophora attae CBS 131958.</title>
        <authorList>
            <person name="Moreno L.F."/>
            <person name="Stielow B.J."/>
            <person name="de Hoog S."/>
            <person name="Vicente V.A."/>
            <person name="Weiss V.A."/>
            <person name="de Vries M."/>
            <person name="Cruz L.M."/>
            <person name="Souza E.M."/>
        </authorList>
    </citation>
    <scope>NUCLEOTIDE SEQUENCE [LARGE SCALE GENOMIC DNA]</scope>
    <source>
        <strain evidence="8 9">CBS 131958</strain>
    </source>
</reference>
<evidence type="ECO:0000256" key="3">
    <source>
        <dbReference type="ARBA" id="ARBA00022737"/>
    </source>
</evidence>
<dbReference type="PANTHER" id="PTHR40626:SF22">
    <property type="entry name" value="C2H2-TYPE DOMAIN-CONTAINING PROTEIN"/>
    <property type="match status" value="1"/>
</dbReference>
<sequence length="493" mass="55484">MLSVAKSNPALILAIAACGSQYRFETQRGLSLFEAAQLLLLDDLRQQKYINTPALAPAHIEHRERESESQKITPRDRTEELTELIQVSLLLTIFATWGSNSDILQELLALQGVFASMLHEHGLEERTPAFQIDAESSDDNNWHRWVTQERARRTKLVASAFHNSHCLMYNTAPLILSSDIKLNLPCPTPLWKASNAAEWRLAYDSNPSSEIPFQTAFRLLFSPAHTLPASISFSTPLGNHVLMHAILQQIYFARQLYVYPPVEQLLRNEDLSTLEDVLHNWKLRWQQTPESSTNPRNPAGPIAFTSTSFLGQAYIRLYLDIGPFRALKSLRPAQIAETLMSAPPIRRTPGLVMALLHAIHGLSIPVRLGVEFVARTHSLYWSVQHSLSGLEYAFLLSRWLLTLPSCGSVDISEHEKQLFLWIKRIIEEADLANECPMEGHTVTELTKDAAKMTQVACTIIRIWARTFKGNSCWGIVDVVGSSLDIYANLLEGS</sequence>
<dbReference type="GO" id="GO:0000785">
    <property type="term" value="C:chromatin"/>
    <property type="evidence" value="ECO:0007669"/>
    <property type="project" value="TreeGrafter"/>
</dbReference>
<feature type="domain" description="Xylanolytic transcriptional activator regulatory" evidence="7">
    <location>
        <begin position="5"/>
        <end position="246"/>
    </location>
</feature>
<evidence type="ECO:0000256" key="1">
    <source>
        <dbReference type="ARBA" id="ARBA00004123"/>
    </source>
</evidence>
<keyword evidence="5" id="KW-0862">Zinc</keyword>